<comment type="caution">
    <text evidence="8">The sequence shown here is derived from an EMBL/GenBank/DDBJ whole genome shotgun (WGS) entry which is preliminary data.</text>
</comment>
<evidence type="ECO:0000256" key="1">
    <source>
        <dbReference type="ARBA" id="ARBA00007572"/>
    </source>
</evidence>
<keyword evidence="9" id="KW-1185">Reference proteome</keyword>
<dbReference type="InterPro" id="IPR012340">
    <property type="entry name" value="NA-bd_OB-fold"/>
</dbReference>
<dbReference type="Gene3D" id="1.10.3260.10">
    <property type="entry name" value="DNA ligase, ATP-dependent, N-terminal domain"/>
    <property type="match status" value="1"/>
</dbReference>
<dbReference type="GeneID" id="92093650"/>
<dbReference type="InterPro" id="IPR012310">
    <property type="entry name" value="DNA_ligase_ATP-dep_cent"/>
</dbReference>
<dbReference type="EMBL" id="JAQQWL010000009">
    <property type="protein sequence ID" value="KAK8058730.1"/>
    <property type="molecule type" value="Genomic_DNA"/>
</dbReference>
<name>A0ABR1UKY2_9PEZI</name>
<organism evidence="8 9">
    <name type="scientific">Apiospora phragmitis</name>
    <dbReference type="NCBI Taxonomy" id="2905665"/>
    <lineage>
        <taxon>Eukaryota</taxon>
        <taxon>Fungi</taxon>
        <taxon>Dikarya</taxon>
        <taxon>Ascomycota</taxon>
        <taxon>Pezizomycotina</taxon>
        <taxon>Sordariomycetes</taxon>
        <taxon>Xylariomycetidae</taxon>
        <taxon>Amphisphaeriales</taxon>
        <taxon>Apiosporaceae</taxon>
        <taxon>Apiospora</taxon>
    </lineage>
</organism>
<keyword evidence="4" id="KW-0067">ATP-binding</keyword>
<dbReference type="PROSITE" id="PS50160">
    <property type="entry name" value="DNA_LIGASE_A3"/>
    <property type="match status" value="1"/>
</dbReference>
<dbReference type="InterPro" id="IPR012308">
    <property type="entry name" value="DNA_ligase_ATP-dep_N"/>
</dbReference>
<evidence type="ECO:0000256" key="6">
    <source>
        <dbReference type="SAM" id="MobiDB-lite"/>
    </source>
</evidence>
<gene>
    <name evidence="8" type="ORF">PG994_009178</name>
</gene>
<dbReference type="Pfam" id="PF04675">
    <property type="entry name" value="DNA_ligase_A_N"/>
    <property type="match status" value="1"/>
</dbReference>
<evidence type="ECO:0000256" key="4">
    <source>
        <dbReference type="ARBA" id="ARBA00022840"/>
    </source>
</evidence>
<dbReference type="Gene3D" id="3.30.470.30">
    <property type="entry name" value="DNA ligase/mRNA capping enzyme"/>
    <property type="match status" value="1"/>
</dbReference>
<reference evidence="8 9" key="1">
    <citation type="submission" date="2023-01" db="EMBL/GenBank/DDBJ databases">
        <title>Analysis of 21 Apiospora genomes using comparative genomics revels a genus with tremendous synthesis potential of carbohydrate active enzymes and secondary metabolites.</title>
        <authorList>
            <person name="Sorensen T."/>
        </authorList>
    </citation>
    <scope>NUCLEOTIDE SEQUENCE [LARGE SCALE GENOMIC DNA]</scope>
    <source>
        <strain evidence="8 9">CBS 135458</strain>
    </source>
</reference>
<evidence type="ECO:0000256" key="2">
    <source>
        <dbReference type="ARBA" id="ARBA00022598"/>
    </source>
</evidence>
<feature type="compositionally biased region" description="Polar residues" evidence="6">
    <location>
        <begin position="710"/>
        <end position="724"/>
    </location>
</feature>
<dbReference type="CDD" id="cd08039">
    <property type="entry name" value="Adenylation_DNA_ligase_Fungal"/>
    <property type="match status" value="1"/>
</dbReference>
<sequence>MPFPYRFVCDLLQQLEDETRSTNKERTPSRTIIERWFHEHRIRLDAPTVNGCAVISTLLPERRTDRVYGIQVLRLESIIGQALILGSSRVKELRRYKTAGQSVDLGDCVESILSRAPNPIHPEREVTVEDLEEVLTRVAAGCRFSSPAIRASYTSRNPQSDNQILGQFFTRLSPRDAKWFARLISKNYQPIVLEERVVLRSYHALLPRMLKVRDDLQIATDYLQHVGSSPSDPKVIASLMKPALGTKVGRPPWLKARSIQNCLDMMGQRQVSCEQKIDGEYCQIHIDLSKPHDSIQIFSKSGKDSTQDRRRLHPAIRESLRLGDPDCPFKMGCILEGELVVYSTKDNKILPFHKIRKHVSRSGTYIGTKNDSQRHDHEQLMIVYYDVLLVDTQSMLNMRHSQRFQRLEKLVKCRQGHAELVKRHIIPFSKQQAASTLRELFAKCIVANGEGLVLKPDEPYFNFSLRQSRFGSCVIKLKKEYVQGWGDVGDFAVIGASYDATKAKTYDIPKLRWTHFYIGCLANRDRARARSENPKFVVTNIVELPKTLLETLRRQCEPRAVPFDDNKYLMLDFRGIGSTVRPAEVFLNPPVFDMRCFSFDKEANSRHWSMRFPIVSKIHHDRSFLDVISFAELQKAACTASETPGSEDSQEMRHWISALEKADPRGRAIDELSQVTVFSETSSRISPSLSGASPARDDAFRAVGSKSATEVKSGVTNHNASNIPSVGLATPPRSSATEARSSVVDTSAMTNLGTGAKPSKRAAAISDSNPIYKRHRSLVGADAEHLKPTAPSLPNPLTCPPRGRQPLGSIDGNKTPVDQRPSIQNASPMFVQTRHHALPSSPMGENGLVSSAAGSFPTANELPSSPPRCVSTPQKARPEKPATATVAAEPSAQVGCAHKGSECAFKNASILLAPCISNYVGLPRISSRLMALPAMRSIQRPGSANRTAQKPLSQVHQGSMQMCLGKVHEAAGAEGSVKSVWYRPGVSRRRISFSSALRKPDSGGETDNENGWQYMTGRYWTTLRTLRPGSYRKGRILGGKDTSVLHERRFSGHFMGP</sequence>
<feature type="region of interest" description="Disordered" evidence="6">
    <location>
        <begin position="710"/>
        <end position="734"/>
    </location>
</feature>
<dbReference type="RefSeq" id="XP_066714176.1">
    <property type="nucleotide sequence ID" value="XM_066860587.1"/>
</dbReference>
<accession>A0ABR1UKY2</accession>
<feature type="region of interest" description="Disordered" evidence="6">
    <location>
        <begin position="855"/>
        <end position="876"/>
    </location>
</feature>
<dbReference type="PANTHER" id="PTHR45997">
    <property type="entry name" value="DNA LIGASE 4"/>
    <property type="match status" value="1"/>
</dbReference>
<proteinExistence type="inferred from homology"/>
<keyword evidence="2" id="KW-0436">Ligase</keyword>
<dbReference type="Pfam" id="PF01068">
    <property type="entry name" value="DNA_ligase_A_M"/>
    <property type="match status" value="1"/>
</dbReference>
<dbReference type="InterPro" id="IPR029710">
    <property type="entry name" value="LIG4"/>
</dbReference>
<dbReference type="SUPFAM" id="SSF56091">
    <property type="entry name" value="DNA ligase/mRNA capping enzyme, catalytic domain"/>
    <property type="match status" value="1"/>
</dbReference>
<protein>
    <recommendedName>
        <fullName evidence="7">ATP-dependent DNA ligase family profile domain-containing protein</fullName>
    </recommendedName>
</protein>
<comment type="similarity">
    <text evidence="1">Belongs to the ATP-dependent DNA ligase family.</text>
</comment>
<evidence type="ECO:0000259" key="7">
    <source>
        <dbReference type="PROSITE" id="PS50160"/>
    </source>
</evidence>
<evidence type="ECO:0000256" key="5">
    <source>
        <dbReference type="ARBA" id="ARBA00023242"/>
    </source>
</evidence>
<dbReference type="InterPro" id="IPR036599">
    <property type="entry name" value="DNA_ligase_N_sf"/>
</dbReference>
<evidence type="ECO:0000313" key="8">
    <source>
        <dbReference type="EMBL" id="KAK8058730.1"/>
    </source>
</evidence>
<evidence type="ECO:0000256" key="3">
    <source>
        <dbReference type="ARBA" id="ARBA00022741"/>
    </source>
</evidence>
<keyword evidence="5" id="KW-0539">Nucleus</keyword>
<dbReference type="Proteomes" id="UP001480595">
    <property type="component" value="Unassembled WGS sequence"/>
</dbReference>
<dbReference type="Gene3D" id="2.40.50.140">
    <property type="entry name" value="Nucleic acid-binding proteins"/>
    <property type="match status" value="1"/>
</dbReference>
<keyword evidence="3" id="KW-0547">Nucleotide-binding</keyword>
<dbReference type="PANTHER" id="PTHR45997:SF2">
    <property type="entry name" value="ATP DEPENDENT DNA LIGASE DOMAIN PROTEIN (AFU_ORTHOLOGUE AFUA_5G02430)"/>
    <property type="match status" value="1"/>
</dbReference>
<feature type="domain" description="ATP-dependent DNA ligase family profile" evidence="7">
    <location>
        <begin position="373"/>
        <end position="498"/>
    </location>
</feature>
<evidence type="ECO:0000313" key="9">
    <source>
        <dbReference type="Proteomes" id="UP001480595"/>
    </source>
</evidence>